<gene>
    <name evidence="3" type="ORF">PVAP13_5KG030900</name>
</gene>
<dbReference type="EMBL" id="CM029045">
    <property type="protein sequence ID" value="KAG2594829.1"/>
    <property type="molecule type" value="Genomic_DNA"/>
</dbReference>
<evidence type="ECO:0000256" key="1">
    <source>
        <dbReference type="SAM" id="MobiDB-lite"/>
    </source>
</evidence>
<feature type="signal peptide" evidence="2">
    <location>
        <begin position="1"/>
        <end position="24"/>
    </location>
</feature>
<comment type="caution">
    <text evidence="3">The sequence shown here is derived from an EMBL/GenBank/DDBJ whole genome shotgun (WGS) entry which is preliminary data.</text>
</comment>
<sequence>MARAGAAVVLAFAVCCLLVAPAPARRTVDLPPRALHAVVDREAAAEPLLPKPAGGADCAGAAEQGAALAVPEEDPARGEEPRQRSSLLCLVFRCGGEPAPAGSALVARGTSEKPQALDEWTQPAVAEKAEDEEADDVEERLYETDSDSDSDCDSDSDDEGEDGILGWLWRLADRF</sequence>
<feature type="region of interest" description="Disordered" evidence="1">
    <location>
        <begin position="103"/>
        <end position="163"/>
    </location>
</feature>
<keyword evidence="4" id="KW-1185">Reference proteome</keyword>
<protein>
    <submittedName>
        <fullName evidence="3">Uncharacterized protein</fullName>
    </submittedName>
</protein>
<evidence type="ECO:0000313" key="3">
    <source>
        <dbReference type="EMBL" id="KAG2594829.1"/>
    </source>
</evidence>
<proteinExistence type="predicted"/>
<feature type="compositionally biased region" description="Acidic residues" evidence="1">
    <location>
        <begin position="129"/>
        <end position="162"/>
    </location>
</feature>
<evidence type="ECO:0000256" key="2">
    <source>
        <dbReference type="SAM" id="SignalP"/>
    </source>
</evidence>
<dbReference type="Proteomes" id="UP000823388">
    <property type="component" value="Chromosome 5K"/>
</dbReference>
<evidence type="ECO:0000313" key="4">
    <source>
        <dbReference type="Proteomes" id="UP000823388"/>
    </source>
</evidence>
<dbReference type="AlphaFoldDB" id="A0A8T0SEU3"/>
<keyword evidence="2" id="KW-0732">Signal</keyword>
<reference evidence="3" key="1">
    <citation type="submission" date="2020-05" db="EMBL/GenBank/DDBJ databases">
        <title>WGS assembly of Panicum virgatum.</title>
        <authorList>
            <person name="Lovell J.T."/>
            <person name="Jenkins J."/>
            <person name="Shu S."/>
            <person name="Juenger T.E."/>
            <person name="Schmutz J."/>
        </authorList>
    </citation>
    <scope>NUCLEOTIDE SEQUENCE</scope>
    <source>
        <strain evidence="3">AP13</strain>
    </source>
</reference>
<name>A0A8T0SEU3_PANVG</name>
<organism evidence="3 4">
    <name type="scientific">Panicum virgatum</name>
    <name type="common">Blackwell switchgrass</name>
    <dbReference type="NCBI Taxonomy" id="38727"/>
    <lineage>
        <taxon>Eukaryota</taxon>
        <taxon>Viridiplantae</taxon>
        <taxon>Streptophyta</taxon>
        <taxon>Embryophyta</taxon>
        <taxon>Tracheophyta</taxon>
        <taxon>Spermatophyta</taxon>
        <taxon>Magnoliopsida</taxon>
        <taxon>Liliopsida</taxon>
        <taxon>Poales</taxon>
        <taxon>Poaceae</taxon>
        <taxon>PACMAD clade</taxon>
        <taxon>Panicoideae</taxon>
        <taxon>Panicodae</taxon>
        <taxon>Paniceae</taxon>
        <taxon>Panicinae</taxon>
        <taxon>Panicum</taxon>
        <taxon>Panicum sect. Hiantes</taxon>
    </lineage>
</organism>
<accession>A0A8T0SEU3</accession>
<feature type="chain" id="PRO_5035862535" evidence="2">
    <location>
        <begin position="25"/>
        <end position="175"/>
    </location>
</feature>
<dbReference type="OrthoDB" id="696140at2759"/>